<evidence type="ECO:0000259" key="1">
    <source>
        <dbReference type="Pfam" id="PF10988"/>
    </source>
</evidence>
<feature type="domain" description="Putative auto-transporter adhesin head GIN" evidence="1">
    <location>
        <begin position="49"/>
        <end position="231"/>
    </location>
</feature>
<keyword evidence="3" id="KW-1185">Reference proteome</keyword>
<dbReference type="InterPro" id="IPR021255">
    <property type="entry name" value="DUF2807"/>
</dbReference>
<evidence type="ECO:0000313" key="3">
    <source>
        <dbReference type="Proteomes" id="UP000626554"/>
    </source>
</evidence>
<dbReference type="Proteomes" id="UP000626554">
    <property type="component" value="Unassembled WGS sequence"/>
</dbReference>
<name>A0ABX2Q481_9BACT</name>
<dbReference type="RefSeq" id="WP_176900493.1">
    <property type="nucleotide sequence ID" value="NZ_JABKAV010000041.1"/>
</dbReference>
<evidence type="ECO:0000313" key="2">
    <source>
        <dbReference type="EMBL" id="NVO85778.1"/>
    </source>
</evidence>
<accession>A0ABX2Q481</accession>
<dbReference type="Gene3D" id="2.160.20.120">
    <property type="match status" value="1"/>
</dbReference>
<proteinExistence type="predicted"/>
<organism evidence="2 3">
    <name type="scientific">Hymenobacter terrestris</name>
    <dbReference type="NCBI Taxonomy" id="2748310"/>
    <lineage>
        <taxon>Bacteria</taxon>
        <taxon>Pseudomonadati</taxon>
        <taxon>Bacteroidota</taxon>
        <taxon>Cytophagia</taxon>
        <taxon>Cytophagales</taxon>
        <taxon>Hymenobacteraceae</taxon>
        <taxon>Hymenobacter</taxon>
    </lineage>
</organism>
<gene>
    <name evidence="2" type="ORF">HW556_12890</name>
</gene>
<dbReference type="EMBL" id="JABKAV010000041">
    <property type="protein sequence ID" value="NVO85778.1"/>
    <property type="molecule type" value="Genomic_DNA"/>
</dbReference>
<comment type="caution">
    <text evidence="2">The sequence shown here is derived from an EMBL/GenBank/DDBJ whole genome shotgun (WGS) entry which is preliminary data.</text>
</comment>
<dbReference type="Pfam" id="PF10988">
    <property type="entry name" value="DUF2807"/>
    <property type="match status" value="1"/>
</dbReference>
<sequence>MQGSAPGRVLRAATVLALATTLGSCQKDSEAGCFTSTGNIVTERRSLPAFQRLTTFDNITVVLVQDKAIYAEVRAGKNLQDDIRLEVADGMLTVRNTSRCNWVRRYDTPREVTLHLPRLTDLFLRGQADIRTEGPFRQDTIFPHLVGAGDMRLHLISRYVNMDQYELGNIYLTGAADELHHTLGGSGSLYAQELALRDAYLQTNSGSGGNARLRPSRLLVGTHAGTGTVFYAPPAPTTLGLAVTGRGQLRPE</sequence>
<protein>
    <submittedName>
        <fullName evidence="2">DUF2807 domain-containing protein</fullName>
    </submittedName>
</protein>
<reference evidence="2 3" key="1">
    <citation type="submission" date="2020-05" db="EMBL/GenBank/DDBJ databases">
        <title>Hymenobacter terrestris sp. nov. and Hymenobacter lapidiphilus sp. nov., isolated from regoliths in Antarctica.</title>
        <authorList>
            <person name="Sedlacek I."/>
            <person name="Pantucek R."/>
            <person name="Zeman M."/>
            <person name="Holochova P."/>
            <person name="Kralova S."/>
            <person name="Stankova E."/>
            <person name="Sedo O."/>
            <person name="Micenkova L."/>
            <person name="Svec P."/>
            <person name="Gupta V."/>
            <person name="Sood U."/>
            <person name="Korpole U.S."/>
            <person name="Lal R."/>
        </authorList>
    </citation>
    <scope>NUCLEOTIDE SEQUENCE [LARGE SCALE GENOMIC DNA]</scope>
    <source>
        <strain evidence="2 3">P5252</strain>
    </source>
</reference>